<keyword evidence="2" id="KW-1185">Reference proteome</keyword>
<organism evidence="1 2">
    <name type="scientific">Pediococcus ethanolidurans</name>
    <dbReference type="NCBI Taxonomy" id="319653"/>
    <lineage>
        <taxon>Bacteria</taxon>
        <taxon>Bacillati</taxon>
        <taxon>Bacillota</taxon>
        <taxon>Bacilli</taxon>
        <taxon>Lactobacillales</taxon>
        <taxon>Lactobacillaceae</taxon>
        <taxon>Pediococcus</taxon>
    </lineage>
</organism>
<gene>
    <name evidence="1" type="ORF">SAMN04487973_13113</name>
</gene>
<sequence length="62" mass="7884">MLANKTKINCLARHLNWYDEKYIYSKKYRNYCVFDFNLGWAFRWQWCFINFIKGDFNVIYYF</sequence>
<protein>
    <submittedName>
        <fullName evidence="1">Uncharacterized protein</fullName>
    </submittedName>
</protein>
<reference evidence="1 2" key="1">
    <citation type="submission" date="2016-10" db="EMBL/GenBank/DDBJ databases">
        <authorList>
            <person name="Varghese N."/>
            <person name="Submissions S."/>
        </authorList>
    </citation>
    <scope>NUCLEOTIDE SEQUENCE [LARGE SCALE GENOMIC DNA]</scope>
    <source>
        <strain evidence="1 2">CGMCC 1.3889</strain>
    </source>
</reference>
<name>A0A1H9TC58_9LACO</name>
<dbReference type="Proteomes" id="UP000182818">
    <property type="component" value="Unassembled WGS sequence"/>
</dbReference>
<accession>A0A1H9TC58</accession>
<dbReference type="EMBL" id="FOGK01000031">
    <property type="protein sequence ID" value="SER94534.1"/>
    <property type="molecule type" value="Genomic_DNA"/>
</dbReference>
<comment type="caution">
    <text evidence="1">The sequence shown here is derived from an EMBL/GenBank/DDBJ whole genome shotgun (WGS) entry which is preliminary data.</text>
</comment>
<evidence type="ECO:0000313" key="1">
    <source>
        <dbReference type="EMBL" id="SER94534.1"/>
    </source>
</evidence>
<proteinExistence type="predicted"/>
<evidence type="ECO:0000313" key="2">
    <source>
        <dbReference type="Proteomes" id="UP000182818"/>
    </source>
</evidence>